<gene>
    <name evidence="9" type="ORF">KVT40_005615</name>
</gene>
<evidence type="ECO:0000256" key="5">
    <source>
        <dbReference type="ARBA" id="ARBA00023242"/>
    </source>
</evidence>
<comment type="similarity">
    <text evidence="3">Belongs to the ubiquitin-activating E1 family.</text>
</comment>
<comment type="caution">
    <text evidence="9">The sequence shown here is derived from an EMBL/GenBank/DDBJ whole genome shotgun (WGS) entry which is preliminary data.</text>
</comment>
<dbReference type="GO" id="GO:0031510">
    <property type="term" value="C:SUMO activating enzyme complex"/>
    <property type="evidence" value="ECO:0007669"/>
    <property type="project" value="TreeGrafter"/>
</dbReference>
<dbReference type="PANTHER" id="PTHR10953:SF162">
    <property type="entry name" value="SUMO-ACTIVATING ENZYME SUBUNIT 1"/>
    <property type="match status" value="1"/>
</dbReference>
<dbReference type="GO" id="GO:0005737">
    <property type="term" value="C:cytoplasm"/>
    <property type="evidence" value="ECO:0007669"/>
    <property type="project" value="TreeGrafter"/>
</dbReference>
<evidence type="ECO:0000256" key="1">
    <source>
        <dbReference type="ARBA" id="ARBA00004123"/>
    </source>
</evidence>
<dbReference type="AlphaFoldDB" id="A0A8K0PCA4"/>
<feature type="compositionally biased region" description="Polar residues" evidence="7">
    <location>
        <begin position="446"/>
        <end position="456"/>
    </location>
</feature>
<dbReference type="InterPro" id="IPR035985">
    <property type="entry name" value="Ubiquitin-activating_enz"/>
</dbReference>
<evidence type="ECO:0000313" key="10">
    <source>
        <dbReference type="Proteomes" id="UP000809789"/>
    </source>
</evidence>
<dbReference type="InterPro" id="IPR045886">
    <property type="entry name" value="ThiF/MoeB/HesA"/>
</dbReference>
<dbReference type="GO" id="GO:0016925">
    <property type="term" value="P:protein sumoylation"/>
    <property type="evidence" value="ECO:0007669"/>
    <property type="project" value="TreeGrafter"/>
</dbReference>
<comment type="pathway">
    <text evidence="2">Protein modification; protein sumoylation.</text>
</comment>
<keyword evidence="10" id="KW-1185">Reference proteome</keyword>
<dbReference type="Pfam" id="PF00899">
    <property type="entry name" value="ThiF"/>
    <property type="match status" value="1"/>
</dbReference>
<dbReference type="PRINTS" id="PR01849">
    <property type="entry name" value="UBIQUITINACT"/>
</dbReference>
<evidence type="ECO:0000313" key="9">
    <source>
        <dbReference type="EMBL" id="KAG8626670.1"/>
    </source>
</evidence>
<accession>A0A8K0PCA4</accession>
<dbReference type="InterPro" id="IPR000594">
    <property type="entry name" value="ThiF_NAD_FAD-bd"/>
</dbReference>
<evidence type="ECO:0000256" key="2">
    <source>
        <dbReference type="ARBA" id="ARBA00004718"/>
    </source>
</evidence>
<feature type="region of interest" description="Disordered" evidence="7">
    <location>
        <begin position="392"/>
        <end position="478"/>
    </location>
</feature>
<dbReference type="GO" id="GO:0019948">
    <property type="term" value="F:SUMO activating enzyme activity"/>
    <property type="evidence" value="ECO:0007669"/>
    <property type="project" value="TreeGrafter"/>
</dbReference>
<keyword evidence="5" id="KW-0539">Nucleus</keyword>
<organism evidence="9 10">
    <name type="scientific">Elsinoe batatas</name>
    <dbReference type="NCBI Taxonomy" id="2601811"/>
    <lineage>
        <taxon>Eukaryota</taxon>
        <taxon>Fungi</taxon>
        <taxon>Dikarya</taxon>
        <taxon>Ascomycota</taxon>
        <taxon>Pezizomycotina</taxon>
        <taxon>Dothideomycetes</taxon>
        <taxon>Dothideomycetidae</taxon>
        <taxon>Myriangiales</taxon>
        <taxon>Elsinoaceae</taxon>
        <taxon>Elsinoe</taxon>
    </lineage>
</organism>
<feature type="compositionally biased region" description="Low complexity" evidence="7">
    <location>
        <begin position="461"/>
        <end position="478"/>
    </location>
</feature>
<sequence length="478" mass="51637">MAADAVAPAMDGPMIESMSTARSLPSLESQEYSLYDRQIRLWGVKAQERIRSAKVLLVNVKATGTEIAKNLILSGIGSLTISDTDVVQENDLGAQYFLRTEDVGSSRAVAAATRLQELNPRVAVVADTGDVTLKGPDYFSAFDMVIASDMPFFMLSMVNAGTRISGCKFYACGTQGFYGFVFADLIQHEYIIEREQSNRNTALSAESTTRTVVGVNTKKENGKNIEMVTKRETYTPLMLANSSPLPDDYIRNRRRMKGVSPLLPAFRALWDFERSTGRFPGHAREDLVSFTQLINEKLKELQLSPDLLKSDFLRNFLQGVGAEIVPTAAFVGGRLAEDVINVLGKREQPIQNMLLFDGESFQAPIYALHPIFDASLLPTNGSLTTIPAAVQNSAQQPNSGSSNVSNGFAAAQAQPQPPLEPQLQPEPGRAKINGNDVSAEAPSENGRANSTGNAAETSVGPVAIINPAPAPTNASPRP</sequence>
<dbReference type="SUPFAM" id="SSF69572">
    <property type="entry name" value="Activating enzymes of the ubiquitin-like proteins"/>
    <property type="match status" value="1"/>
</dbReference>
<dbReference type="OrthoDB" id="1708823at2759"/>
<feature type="domain" description="THIF-type NAD/FAD binding fold" evidence="8">
    <location>
        <begin position="35"/>
        <end position="363"/>
    </location>
</feature>
<comment type="subcellular location">
    <subcellularLocation>
        <location evidence="1">Nucleus</location>
    </subcellularLocation>
</comment>
<keyword evidence="4" id="KW-0833">Ubl conjugation pathway</keyword>
<evidence type="ECO:0000259" key="8">
    <source>
        <dbReference type="Pfam" id="PF00899"/>
    </source>
</evidence>
<feature type="compositionally biased region" description="Polar residues" evidence="7">
    <location>
        <begin position="392"/>
        <end position="406"/>
    </location>
</feature>
<dbReference type="Proteomes" id="UP000809789">
    <property type="component" value="Unassembled WGS sequence"/>
</dbReference>
<protein>
    <recommendedName>
        <fullName evidence="6">Ubiquitin-like 1-activating enzyme E1A</fullName>
    </recommendedName>
</protein>
<dbReference type="PANTHER" id="PTHR10953">
    <property type="entry name" value="UBIQUITIN-ACTIVATING ENZYME E1"/>
    <property type="match status" value="1"/>
</dbReference>
<evidence type="ECO:0000256" key="4">
    <source>
        <dbReference type="ARBA" id="ARBA00022786"/>
    </source>
</evidence>
<evidence type="ECO:0000256" key="3">
    <source>
        <dbReference type="ARBA" id="ARBA00005673"/>
    </source>
</evidence>
<dbReference type="InterPro" id="IPR000011">
    <property type="entry name" value="UBQ/SUMO-activ_enz_E1-like"/>
</dbReference>
<proteinExistence type="inferred from homology"/>
<evidence type="ECO:0000256" key="6">
    <source>
        <dbReference type="ARBA" id="ARBA00044354"/>
    </source>
</evidence>
<evidence type="ECO:0000256" key="7">
    <source>
        <dbReference type="SAM" id="MobiDB-lite"/>
    </source>
</evidence>
<dbReference type="EMBL" id="JAESVG020000006">
    <property type="protein sequence ID" value="KAG8626670.1"/>
    <property type="molecule type" value="Genomic_DNA"/>
</dbReference>
<name>A0A8K0PCA4_9PEZI</name>
<dbReference type="Gene3D" id="3.40.50.720">
    <property type="entry name" value="NAD(P)-binding Rossmann-like Domain"/>
    <property type="match status" value="1"/>
</dbReference>
<reference evidence="9" key="1">
    <citation type="submission" date="2021-07" db="EMBL/GenBank/DDBJ databases">
        <title>Elsinoe batatas strain:CRI-CJ2 Genome sequencing and assembly.</title>
        <authorList>
            <person name="Huang L."/>
        </authorList>
    </citation>
    <scope>NUCLEOTIDE SEQUENCE</scope>
    <source>
        <strain evidence="9">CRI-CJ2</strain>
    </source>
</reference>